<evidence type="ECO:0000313" key="11">
    <source>
        <dbReference type="EMBL" id="CAC9924758.1"/>
    </source>
</evidence>
<keyword evidence="7" id="KW-0963">Cytoplasm</keyword>
<comment type="function">
    <text evidence="7 9">Carrier of the growing fatty acid chain in fatty acid biosynthesis.</text>
</comment>
<dbReference type="HAMAP" id="MF_01217">
    <property type="entry name" value="Acyl_carrier"/>
    <property type="match status" value="1"/>
</dbReference>
<keyword evidence="3 7" id="KW-0597">Phosphoprotein</keyword>
<evidence type="ECO:0000256" key="6">
    <source>
        <dbReference type="ARBA" id="ARBA00023160"/>
    </source>
</evidence>
<comment type="caution">
    <text evidence="11">The sequence shown here is derived from an EMBL/GenBank/DDBJ whole genome shotgun (WGS) entry which is preliminary data.</text>
</comment>
<dbReference type="AlphaFoldDB" id="A0A6V6XZ98"/>
<keyword evidence="4 7" id="KW-0276">Fatty acid metabolism</keyword>
<dbReference type="Gene3D" id="1.10.1200.10">
    <property type="entry name" value="ACP-like"/>
    <property type="match status" value="1"/>
</dbReference>
<keyword evidence="1 7" id="KW-0596">Phosphopantetheine</keyword>
<sequence>MIKDKVLNIIAEQLNMEPEDLEPEMDFVDDLNQDSIELVELIMSLEDEFGIEVDEEKLEQVRTVGDVLDLVEELDL</sequence>
<dbReference type="PANTHER" id="PTHR20863:SF76">
    <property type="entry name" value="CARRIER DOMAIN-CONTAINING PROTEIN"/>
    <property type="match status" value="1"/>
</dbReference>
<dbReference type="GO" id="GO:0016020">
    <property type="term" value="C:membrane"/>
    <property type="evidence" value="ECO:0007669"/>
    <property type="project" value="GOC"/>
</dbReference>
<keyword evidence="12" id="KW-1185">Reference proteome</keyword>
<dbReference type="SUPFAM" id="SSF47336">
    <property type="entry name" value="ACP-like"/>
    <property type="match status" value="1"/>
</dbReference>
<evidence type="ECO:0000256" key="8">
    <source>
        <dbReference type="NCBIfam" id="TIGR00517"/>
    </source>
</evidence>
<dbReference type="UniPathway" id="UPA00094"/>
<keyword evidence="6 7" id="KW-0275">Fatty acid biosynthesis</keyword>
<dbReference type="InterPro" id="IPR009081">
    <property type="entry name" value="PP-bd_ACP"/>
</dbReference>
<evidence type="ECO:0000256" key="7">
    <source>
        <dbReference type="HAMAP-Rule" id="MF_01217"/>
    </source>
</evidence>
<keyword evidence="2 7" id="KW-0444">Lipid biosynthesis</keyword>
<evidence type="ECO:0000313" key="12">
    <source>
        <dbReference type="Proteomes" id="UP000586454"/>
    </source>
</evidence>
<comment type="PTM">
    <text evidence="7">4'-phosphopantetheine is transferred from CoA to a specific serine of apo-ACP by AcpS. This modification is essential for activity because fatty acids are bound in thioester linkage to the sulfhydryl of the prosthetic group.</text>
</comment>
<dbReference type="GO" id="GO:0009245">
    <property type="term" value="P:lipid A biosynthetic process"/>
    <property type="evidence" value="ECO:0007669"/>
    <property type="project" value="TreeGrafter"/>
</dbReference>
<dbReference type="GO" id="GO:0005829">
    <property type="term" value="C:cytosol"/>
    <property type="evidence" value="ECO:0007669"/>
    <property type="project" value="TreeGrafter"/>
</dbReference>
<comment type="PTM">
    <text evidence="9">4'-phosphopantetheine is transferred from CoA to a specific serine of apo-ACP by acpS.</text>
</comment>
<dbReference type="RefSeq" id="WP_343045206.1">
    <property type="nucleotide sequence ID" value="NZ_CAIJCS010000014.1"/>
</dbReference>
<dbReference type="Pfam" id="PF00550">
    <property type="entry name" value="PP-binding"/>
    <property type="match status" value="1"/>
</dbReference>
<organism evidence="11 12">
    <name type="scientific">Aedoeadaptatus nemausensis</name>
    <dbReference type="NCBI Taxonomy" id="2582829"/>
    <lineage>
        <taxon>Bacteria</taxon>
        <taxon>Bacillati</taxon>
        <taxon>Bacillota</taxon>
        <taxon>Tissierellia</taxon>
        <taxon>Tissierellales</taxon>
        <taxon>Peptoniphilaceae</taxon>
        <taxon>Aedoeadaptatus</taxon>
    </lineage>
</organism>
<dbReference type="PROSITE" id="PS50075">
    <property type="entry name" value="CARRIER"/>
    <property type="match status" value="1"/>
</dbReference>
<evidence type="ECO:0000256" key="3">
    <source>
        <dbReference type="ARBA" id="ARBA00022553"/>
    </source>
</evidence>
<evidence type="ECO:0000259" key="10">
    <source>
        <dbReference type="PROSITE" id="PS50075"/>
    </source>
</evidence>
<evidence type="ECO:0000256" key="9">
    <source>
        <dbReference type="RuleBase" id="RU003545"/>
    </source>
</evidence>
<dbReference type="GO" id="GO:0000036">
    <property type="term" value="F:acyl carrier activity"/>
    <property type="evidence" value="ECO:0007669"/>
    <property type="project" value="UniProtKB-UniRule"/>
</dbReference>
<dbReference type="GO" id="GO:0000035">
    <property type="term" value="F:acyl binding"/>
    <property type="evidence" value="ECO:0007669"/>
    <property type="project" value="TreeGrafter"/>
</dbReference>
<dbReference type="PANTHER" id="PTHR20863">
    <property type="entry name" value="ACYL CARRIER PROTEIN"/>
    <property type="match status" value="1"/>
</dbReference>
<dbReference type="InterPro" id="IPR003231">
    <property type="entry name" value="ACP"/>
</dbReference>
<accession>A0A6V6XZ98</accession>
<gene>
    <name evidence="7" type="primary">acpP</name>
    <name evidence="11" type="ORF">PEPNEM18_00330</name>
</gene>
<dbReference type="NCBIfam" id="NF002150">
    <property type="entry name" value="PRK00982.1-4"/>
    <property type="match status" value="1"/>
</dbReference>
<evidence type="ECO:0000256" key="2">
    <source>
        <dbReference type="ARBA" id="ARBA00022516"/>
    </source>
</evidence>
<keyword evidence="5 7" id="KW-0443">Lipid metabolism</keyword>
<evidence type="ECO:0000256" key="5">
    <source>
        <dbReference type="ARBA" id="ARBA00023098"/>
    </source>
</evidence>
<dbReference type="NCBIfam" id="NF002148">
    <property type="entry name" value="PRK00982.1-2"/>
    <property type="match status" value="1"/>
</dbReference>
<reference evidence="11 12" key="1">
    <citation type="submission" date="2020-06" db="EMBL/GenBank/DDBJ databases">
        <authorList>
            <person name="Criscuolo A."/>
        </authorList>
    </citation>
    <scope>NUCLEOTIDE SEQUENCE [LARGE SCALE GENOMIC DNA]</scope>
    <source>
        <strain evidence="11">1804121828</strain>
    </source>
</reference>
<name>A0A6V6XZ98_9FIRM</name>
<comment type="subcellular location">
    <subcellularLocation>
        <location evidence="7">Cytoplasm</location>
    </subcellularLocation>
</comment>
<feature type="domain" description="Carrier" evidence="10">
    <location>
        <begin position="1"/>
        <end position="75"/>
    </location>
</feature>
<dbReference type="EMBL" id="CAIJCS010000014">
    <property type="protein sequence ID" value="CAC9924758.1"/>
    <property type="molecule type" value="Genomic_DNA"/>
</dbReference>
<comment type="pathway">
    <text evidence="7 9">Lipid metabolism; fatty acid biosynthesis.</text>
</comment>
<dbReference type="Proteomes" id="UP000586454">
    <property type="component" value="Unassembled WGS sequence"/>
</dbReference>
<feature type="modified residue" description="O-(pantetheine 4'-phosphoryl)serine" evidence="7">
    <location>
        <position position="35"/>
    </location>
</feature>
<evidence type="ECO:0000256" key="1">
    <source>
        <dbReference type="ARBA" id="ARBA00022450"/>
    </source>
</evidence>
<dbReference type="InterPro" id="IPR036736">
    <property type="entry name" value="ACP-like_sf"/>
</dbReference>
<proteinExistence type="inferred from homology"/>
<evidence type="ECO:0000256" key="4">
    <source>
        <dbReference type="ARBA" id="ARBA00022832"/>
    </source>
</evidence>
<dbReference type="NCBIfam" id="TIGR00517">
    <property type="entry name" value="acyl_carrier"/>
    <property type="match status" value="1"/>
</dbReference>
<comment type="similarity">
    <text evidence="7">Belongs to the acyl carrier protein (ACP) family.</text>
</comment>
<protein>
    <recommendedName>
        <fullName evidence="7 8">Acyl carrier protein</fullName>
        <shortName evidence="7">ACP</shortName>
    </recommendedName>
</protein>